<evidence type="ECO:0000313" key="2">
    <source>
        <dbReference type="Proteomes" id="UP000596387"/>
    </source>
</evidence>
<sequence>MPCLDSLPKTSQNLPPEEMKIPAEDFRRVLEDFKTSEIFAAERKREEMKRKDIPPRARISTARLWISSPHLLGKG</sequence>
<dbReference type="Proteomes" id="UP000596387">
    <property type="component" value="Chromosome"/>
</dbReference>
<reference evidence="1 2" key="1">
    <citation type="submission" date="2019-12" db="EMBL/GenBank/DDBJ databases">
        <title>Complete Genome Sequence of a Quorum-Sensing Bacterium,Rhodobacteraceae bacterium C31, Isolated from a marine microalgae symbiotic bacteria.</title>
        <authorList>
            <person name="Zhang Y."/>
        </authorList>
    </citation>
    <scope>NUCLEOTIDE SEQUENCE [LARGE SCALE GENOMIC DNA]</scope>
    <source>
        <strain evidence="1 2">C31</strain>
    </source>
</reference>
<dbReference type="EMBL" id="CP047166">
    <property type="protein sequence ID" value="QRF66366.1"/>
    <property type="molecule type" value="Genomic_DNA"/>
</dbReference>
<keyword evidence="2" id="KW-1185">Reference proteome</keyword>
<protein>
    <submittedName>
        <fullName evidence="1">Uncharacterized protein</fullName>
    </submittedName>
</protein>
<accession>A0ABX7F768</accession>
<gene>
    <name evidence="1" type="ORF">GQA70_08620</name>
</gene>
<organism evidence="1 2">
    <name type="scientific">Ponticoccus alexandrii</name>
    <dbReference type="NCBI Taxonomy" id="1943633"/>
    <lineage>
        <taxon>Bacteria</taxon>
        <taxon>Pseudomonadati</taxon>
        <taxon>Pseudomonadota</taxon>
        <taxon>Alphaproteobacteria</taxon>
        <taxon>Rhodobacterales</taxon>
        <taxon>Roseobacteraceae</taxon>
        <taxon>Ponticoccus</taxon>
    </lineage>
</organism>
<proteinExistence type="predicted"/>
<name>A0ABX7F768_9RHOB</name>
<dbReference type="RefSeq" id="WP_156145536.1">
    <property type="nucleotide sequence ID" value="NZ_CP047166.1"/>
</dbReference>
<evidence type="ECO:0000313" key="1">
    <source>
        <dbReference type="EMBL" id="QRF66366.1"/>
    </source>
</evidence>